<proteinExistence type="predicted"/>
<evidence type="ECO:0000313" key="2">
    <source>
        <dbReference type="Proteomes" id="UP000824120"/>
    </source>
</evidence>
<organism evidence="1 2">
    <name type="scientific">Solanum commersonii</name>
    <name type="common">Commerson's wild potato</name>
    <name type="synonym">Commerson's nightshade</name>
    <dbReference type="NCBI Taxonomy" id="4109"/>
    <lineage>
        <taxon>Eukaryota</taxon>
        <taxon>Viridiplantae</taxon>
        <taxon>Streptophyta</taxon>
        <taxon>Embryophyta</taxon>
        <taxon>Tracheophyta</taxon>
        <taxon>Spermatophyta</taxon>
        <taxon>Magnoliopsida</taxon>
        <taxon>eudicotyledons</taxon>
        <taxon>Gunneridae</taxon>
        <taxon>Pentapetalae</taxon>
        <taxon>asterids</taxon>
        <taxon>lamiids</taxon>
        <taxon>Solanales</taxon>
        <taxon>Solanaceae</taxon>
        <taxon>Solanoideae</taxon>
        <taxon>Solaneae</taxon>
        <taxon>Solanum</taxon>
    </lineage>
</organism>
<evidence type="ECO:0000313" key="1">
    <source>
        <dbReference type="EMBL" id="KAG5575290.1"/>
    </source>
</evidence>
<reference evidence="1 2" key="1">
    <citation type="submission" date="2020-09" db="EMBL/GenBank/DDBJ databases">
        <title>De no assembly of potato wild relative species, Solanum commersonii.</title>
        <authorList>
            <person name="Cho K."/>
        </authorList>
    </citation>
    <scope>NUCLEOTIDE SEQUENCE [LARGE SCALE GENOMIC DNA]</scope>
    <source>
        <strain evidence="1">LZ3.2</strain>
        <tissue evidence="1">Leaf</tissue>
    </source>
</reference>
<keyword evidence="2" id="KW-1185">Reference proteome</keyword>
<protein>
    <submittedName>
        <fullName evidence="1">Uncharacterized protein</fullName>
    </submittedName>
</protein>
<name>A0A9J5WI85_SOLCO</name>
<gene>
    <name evidence="1" type="ORF">H5410_055424</name>
</gene>
<comment type="caution">
    <text evidence="1">The sequence shown here is derived from an EMBL/GenBank/DDBJ whole genome shotgun (WGS) entry which is preliminary data.</text>
</comment>
<dbReference type="Proteomes" id="UP000824120">
    <property type="component" value="Chromosome 11"/>
</dbReference>
<dbReference type="AlphaFoldDB" id="A0A9J5WI85"/>
<dbReference type="EMBL" id="JACXVP010000011">
    <property type="protein sequence ID" value="KAG5575290.1"/>
    <property type="molecule type" value="Genomic_DNA"/>
</dbReference>
<accession>A0A9J5WI85</accession>
<sequence>MVRKIRKYGNKRCVVRLIYVHSFIGPEISSLHEEPHLALAHLINTPFYLLIYKLSLAAIFSINTLNPKT</sequence>